<dbReference type="GO" id="GO:0006353">
    <property type="term" value="P:DNA-templated transcription termination"/>
    <property type="evidence" value="ECO:0007669"/>
    <property type="project" value="UniProtKB-KW"/>
</dbReference>
<evidence type="ECO:0000256" key="3">
    <source>
        <dbReference type="ARBA" id="ARBA00022946"/>
    </source>
</evidence>
<reference evidence="4" key="1">
    <citation type="journal article" date="2023" name="Plant J.">
        <title>Genome sequences and population genomics provide insights into the demographic history, inbreeding, and mutation load of two 'living fossil' tree species of Dipteronia.</title>
        <authorList>
            <person name="Feng Y."/>
            <person name="Comes H.P."/>
            <person name="Chen J."/>
            <person name="Zhu S."/>
            <person name="Lu R."/>
            <person name="Zhang X."/>
            <person name="Li P."/>
            <person name="Qiu J."/>
            <person name="Olsen K.M."/>
            <person name="Qiu Y."/>
        </authorList>
    </citation>
    <scope>NUCLEOTIDE SEQUENCE</scope>
    <source>
        <strain evidence="4">KIB01</strain>
    </source>
</reference>
<dbReference type="PANTHER" id="PTHR13068">
    <property type="entry name" value="CGI-12 PROTEIN-RELATED"/>
    <property type="match status" value="1"/>
</dbReference>
<dbReference type="PANTHER" id="PTHR13068:SF166">
    <property type="entry name" value="TRANSCRIPTION TERMINATION FACTOR MTERF15, MITOCHONDRIAL-LIKE"/>
    <property type="match status" value="1"/>
</dbReference>
<name>A0AAD9U220_9ROSI</name>
<dbReference type="InterPro" id="IPR003690">
    <property type="entry name" value="MTERF"/>
</dbReference>
<organism evidence="4 5">
    <name type="scientific">Dipteronia dyeriana</name>
    <dbReference type="NCBI Taxonomy" id="168575"/>
    <lineage>
        <taxon>Eukaryota</taxon>
        <taxon>Viridiplantae</taxon>
        <taxon>Streptophyta</taxon>
        <taxon>Embryophyta</taxon>
        <taxon>Tracheophyta</taxon>
        <taxon>Spermatophyta</taxon>
        <taxon>Magnoliopsida</taxon>
        <taxon>eudicotyledons</taxon>
        <taxon>Gunneridae</taxon>
        <taxon>Pentapetalae</taxon>
        <taxon>rosids</taxon>
        <taxon>malvids</taxon>
        <taxon>Sapindales</taxon>
        <taxon>Sapindaceae</taxon>
        <taxon>Hippocastanoideae</taxon>
        <taxon>Acereae</taxon>
        <taxon>Dipteronia</taxon>
    </lineage>
</organism>
<keyword evidence="2" id="KW-0806">Transcription termination</keyword>
<evidence type="ECO:0000256" key="1">
    <source>
        <dbReference type="ARBA" id="ARBA00007692"/>
    </source>
</evidence>
<dbReference type="Gene3D" id="1.25.70.10">
    <property type="entry name" value="Transcription termination factor 3, mitochondrial"/>
    <property type="match status" value="1"/>
</dbReference>
<keyword evidence="2" id="KW-0805">Transcription regulation</keyword>
<dbReference type="InterPro" id="IPR038538">
    <property type="entry name" value="MTERF_sf"/>
</dbReference>
<gene>
    <name evidence="4" type="ORF">Ddye_021423</name>
</gene>
<dbReference type="AlphaFoldDB" id="A0AAD9U220"/>
<dbReference type="GO" id="GO:0003676">
    <property type="term" value="F:nucleic acid binding"/>
    <property type="evidence" value="ECO:0007669"/>
    <property type="project" value="InterPro"/>
</dbReference>
<protein>
    <submittedName>
        <fullName evidence="4">Uncharacterized protein</fullName>
    </submittedName>
</protein>
<proteinExistence type="inferred from homology"/>
<evidence type="ECO:0000313" key="5">
    <source>
        <dbReference type="Proteomes" id="UP001280121"/>
    </source>
</evidence>
<accession>A0AAD9U220</accession>
<dbReference type="FunFam" id="1.25.70.10:FF:000001">
    <property type="entry name" value="Mitochondrial transcription termination factor-like"/>
    <property type="match status" value="1"/>
</dbReference>
<evidence type="ECO:0000256" key="2">
    <source>
        <dbReference type="ARBA" id="ARBA00022472"/>
    </source>
</evidence>
<keyword evidence="5" id="KW-1185">Reference proteome</keyword>
<sequence length="392" mass="45470">MFYFLCRSIAHGRHTIRASRAYTLLHYRLQKHPSKLLLFVEFISSNANHQHSFAVSYLINSCGLSLDCALRASKKVKFEAPENPDLVLSFLKNRGFSNSHISVLIRKRPALLLSNPEKTFLPKFEFFYSKGVSSPDLVKILCLEPNILKSSLEERIIPCFGFLKDFLKSDGDVFAPFKIQPRFLTGFIETRVSSNVEFLQENGVPKSNITALLFRYAHRFTRNPDIFKKTVEQVKGMGFDPLKFNFCLAVHAIMGMSKSTWERKVNLYKKWGFSEDEIFEAFSRSPWFLTVSEKKITKGMDFFVNEMGWKPSVLSKHPEFIMYSLQKRVIPRAAVFQFLLRKGLIESQHGKVGKLFNYSEKDFLDKYVNSYDEAPQLWKLYKEKLDPAKITK</sequence>
<dbReference type="Pfam" id="PF02536">
    <property type="entry name" value="mTERF"/>
    <property type="match status" value="1"/>
</dbReference>
<evidence type="ECO:0000313" key="4">
    <source>
        <dbReference type="EMBL" id="KAK2646228.1"/>
    </source>
</evidence>
<dbReference type="EMBL" id="JANJYI010000006">
    <property type="protein sequence ID" value="KAK2646228.1"/>
    <property type="molecule type" value="Genomic_DNA"/>
</dbReference>
<keyword evidence="2" id="KW-0804">Transcription</keyword>
<dbReference type="Proteomes" id="UP001280121">
    <property type="component" value="Unassembled WGS sequence"/>
</dbReference>
<keyword evidence="3" id="KW-0809">Transit peptide</keyword>
<comment type="caution">
    <text evidence="4">The sequence shown here is derived from an EMBL/GenBank/DDBJ whole genome shotgun (WGS) entry which is preliminary data.</text>
</comment>
<comment type="similarity">
    <text evidence="1">Belongs to the mTERF family.</text>
</comment>
<dbReference type="SMART" id="SM00733">
    <property type="entry name" value="Mterf"/>
    <property type="match status" value="7"/>
</dbReference>